<feature type="transmembrane region" description="Helical" evidence="1">
    <location>
        <begin position="37"/>
        <end position="57"/>
    </location>
</feature>
<sequence length="138" mass="14686">MADSVEINLGKGAVYPALVVGVIGSVIALLIKGKSGLIAGGFALLIVFIFFIIHLIISKISNDLDPIAVMGLALFSYFSKVLILGVFLLVIVNKISIENLDRPSFGAIAIAVTVAWLGGEVRAFLKLKLHMPLPKKTN</sequence>
<evidence type="ECO:0000313" key="7">
    <source>
        <dbReference type="EMBL" id="CAB4967559.1"/>
    </source>
</evidence>
<evidence type="ECO:0000313" key="6">
    <source>
        <dbReference type="EMBL" id="CAB4901687.1"/>
    </source>
</evidence>
<protein>
    <submittedName>
        <fullName evidence="2">Unannotated protein</fullName>
    </submittedName>
</protein>
<dbReference type="EMBL" id="CAFAHD010000101">
    <property type="protein sequence ID" value="CAB4837800.1"/>
    <property type="molecule type" value="Genomic_DNA"/>
</dbReference>
<dbReference type="EMBL" id="CAFAAZ010000015">
    <property type="protein sequence ID" value="CAB4827102.1"/>
    <property type="molecule type" value="Genomic_DNA"/>
</dbReference>
<dbReference type="EMBL" id="CAEZYD010000016">
    <property type="protein sequence ID" value="CAB4715027.1"/>
    <property type="molecule type" value="Genomic_DNA"/>
</dbReference>
<organism evidence="2">
    <name type="scientific">freshwater metagenome</name>
    <dbReference type="NCBI Taxonomy" id="449393"/>
    <lineage>
        <taxon>unclassified sequences</taxon>
        <taxon>metagenomes</taxon>
        <taxon>ecological metagenomes</taxon>
    </lineage>
</organism>
<dbReference type="AlphaFoldDB" id="A0A6J6NAA4"/>
<evidence type="ECO:0000313" key="3">
    <source>
        <dbReference type="EMBL" id="CAB4715027.1"/>
    </source>
</evidence>
<keyword evidence="1" id="KW-0472">Membrane</keyword>
<name>A0A6J6NAA4_9ZZZZ</name>
<accession>A0A6J6NAA4</accession>
<feature type="transmembrane region" description="Helical" evidence="1">
    <location>
        <begin position="104"/>
        <end position="125"/>
    </location>
</feature>
<reference evidence="2" key="1">
    <citation type="submission" date="2020-05" db="EMBL/GenBank/DDBJ databases">
        <authorList>
            <person name="Chiriac C."/>
            <person name="Salcher M."/>
            <person name="Ghai R."/>
            <person name="Kavagutti S V."/>
        </authorList>
    </citation>
    <scope>NUCLEOTIDE SEQUENCE</scope>
</reference>
<feature type="transmembrane region" description="Helical" evidence="1">
    <location>
        <begin position="12"/>
        <end position="31"/>
    </location>
</feature>
<evidence type="ECO:0000313" key="8">
    <source>
        <dbReference type="EMBL" id="CAB5032905.1"/>
    </source>
</evidence>
<gene>
    <name evidence="2" type="ORF">UFOPK2343_01150</name>
    <name evidence="3" type="ORF">UFOPK2652_01047</name>
    <name evidence="4" type="ORF">UFOPK3128_01241</name>
    <name evidence="5" type="ORF">UFOPK3227_00826</name>
    <name evidence="6" type="ORF">UFOPK3511_01079</name>
    <name evidence="7" type="ORF">UFOPK3880_01176</name>
    <name evidence="8" type="ORF">UFOPK4146_01206</name>
</gene>
<dbReference type="EMBL" id="CAFBPT010000013">
    <property type="protein sequence ID" value="CAB5032905.1"/>
    <property type="molecule type" value="Genomic_DNA"/>
</dbReference>
<dbReference type="EMBL" id="CAFBMA010000014">
    <property type="protein sequence ID" value="CAB4901687.1"/>
    <property type="molecule type" value="Genomic_DNA"/>
</dbReference>
<feature type="transmembrane region" description="Helical" evidence="1">
    <location>
        <begin position="69"/>
        <end position="92"/>
    </location>
</feature>
<evidence type="ECO:0000313" key="5">
    <source>
        <dbReference type="EMBL" id="CAB4837800.1"/>
    </source>
</evidence>
<proteinExistence type="predicted"/>
<dbReference type="EMBL" id="CAEZXD010000039">
    <property type="protein sequence ID" value="CAB4681553.1"/>
    <property type="molecule type" value="Genomic_DNA"/>
</dbReference>
<evidence type="ECO:0000313" key="2">
    <source>
        <dbReference type="EMBL" id="CAB4681553.1"/>
    </source>
</evidence>
<keyword evidence="1" id="KW-1133">Transmembrane helix</keyword>
<evidence type="ECO:0000313" key="4">
    <source>
        <dbReference type="EMBL" id="CAB4827102.1"/>
    </source>
</evidence>
<evidence type="ECO:0000256" key="1">
    <source>
        <dbReference type="SAM" id="Phobius"/>
    </source>
</evidence>
<keyword evidence="1" id="KW-0812">Transmembrane</keyword>
<dbReference type="EMBL" id="CAFBNU010000015">
    <property type="protein sequence ID" value="CAB4967559.1"/>
    <property type="molecule type" value="Genomic_DNA"/>
</dbReference>